<proteinExistence type="predicted"/>
<dbReference type="AlphaFoldDB" id="A0A1X0RDQ3"/>
<dbReference type="VEuPathDB" id="FungiDB:BCV72DRAFT_333146"/>
<sequence length="180" mass="20375">MNMPSKQLEIMLIAFKSCNTSQPALVKATWFFCTPAPSCLESAIKPAWSPLFNNSDAPSTRVSSHSITKKTTRAQAKTSCLHGKCNYVTTNCKLVKELEVSNAVHMGSQQDLPKAQINLQRKKHLMRLLRISAPVYRSTTQPELQHIAMNIDSEIDEILEYDALVKETRHYSLTKRHMPF</sequence>
<accession>A0A1X0RDQ3</accession>
<dbReference type="EMBL" id="KV921868">
    <property type="protein sequence ID" value="ORE10139.1"/>
    <property type="molecule type" value="Genomic_DNA"/>
</dbReference>
<gene>
    <name evidence="1" type="ORF">BCV72DRAFT_333146</name>
</gene>
<dbReference type="Proteomes" id="UP000242414">
    <property type="component" value="Unassembled WGS sequence"/>
</dbReference>
<protein>
    <submittedName>
        <fullName evidence="1">Uncharacterized protein</fullName>
    </submittedName>
</protein>
<reference evidence="1" key="1">
    <citation type="journal article" date="2016" name="Proc. Natl. Acad. Sci. U.S.A.">
        <title>Lipid metabolic changes in an early divergent fungus govern the establishment of a mutualistic symbiosis with endobacteria.</title>
        <authorList>
            <person name="Lastovetsky O.A."/>
            <person name="Gaspar M.L."/>
            <person name="Mondo S.J."/>
            <person name="LaButti K.M."/>
            <person name="Sandor L."/>
            <person name="Grigoriev I.V."/>
            <person name="Henry S.A."/>
            <person name="Pawlowska T.E."/>
        </authorList>
    </citation>
    <scope>NUCLEOTIDE SEQUENCE [LARGE SCALE GENOMIC DNA]</scope>
    <source>
        <strain evidence="1">ATCC 52814</strain>
    </source>
</reference>
<organism evidence="1">
    <name type="scientific">Rhizopus microsporus var. microsporus</name>
    <dbReference type="NCBI Taxonomy" id="86635"/>
    <lineage>
        <taxon>Eukaryota</taxon>
        <taxon>Fungi</taxon>
        <taxon>Fungi incertae sedis</taxon>
        <taxon>Mucoromycota</taxon>
        <taxon>Mucoromycotina</taxon>
        <taxon>Mucoromycetes</taxon>
        <taxon>Mucorales</taxon>
        <taxon>Mucorineae</taxon>
        <taxon>Rhizopodaceae</taxon>
        <taxon>Rhizopus</taxon>
    </lineage>
</organism>
<evidence type="ECO:0000313" key="1">
    <source>
        <dbReference type="EMBL" id="ORE10139.1"/>
    </source>
</evidence>
<name>A0A1X0RDQ3_RHIZD</name>